<dbReference type="Pfam" id="PF02225">
    <property type="entry name" value="PA"/>
    <property type="match status" value="1"/>
</dbReference>
<dbReference type="Proteomes" id="UP001185922">
    <property type="component" value="Unassembled WGS sequence"/>
</dbReference>
<dbReference type="SUPFAM" id="SSF52025">
    <property type="entry name" value="PA domain"/>
    <property type="match status" value="1"/>
</dbReference>
<name>A0AAE4R7D4_9ACTN</name>
<dbReference type="CDD" id="cd00538">
    <property type="entry name" value="PA"/>
    <property type="match status" value="1"/>
</dbReference>
<evidence type="ECO:0000313" key="2">
    <source>
        <dbReference type="EMBL" id="MDV6314603.1"/>
    </source>
</evidence>
<evidence type="ECO:0000313" key="3">
    <source>
        <dbReference type="Proteomes" id="UP001185922"/>
    </source>
</evidence>
<dbReference type="InterPro" id="IPR046450">
    <property type="entry name" value="PA_dom_sf"/>
</dbReference>
<evidence type="ECO:0000259" key="1">
    <source>
        <dbReference type="Pfam" id="PF02225"/>
    </source>
</evidence>
<dbReference type="InterPro" id="IPR003137">
    <property type="entry name" value="PA_domain"/>
</dbReference>
<sequence>MAAAVVRIAAVSGPSTRDVVLLACWSHGPLLFVVFRSKVLPNPGQPVGIVCDLRQLPTEDVEAASYHVLAFEMVEPHHYPLVFSDKAGAIRWRAALDTELGDQTVGFLETVGTVRDLGEFMRKSTAMKTSIAVAFVASTVLAGCGGTPDAGKVTNGAASPSSSLPAPTKYEYVASDVDAMVDGAPVQLRPFPFSIGANAVEARLSSALGEGCTENGSDVKGQWVVLPRGGCTFERKYETARRAGASGLVITSSDPLPDGRWQTPPIDLTTIPMLVTDDQDSVRRLVNGASVTVSFDASVKQSPAE</sequence>
<reference evidence="2" key="1">
    <citation type="submission" date="2023-10" db="EMBL/GenBank/DDBJ databases">
        <title>Development of a sustainable strategy for remediation of hydrocarbon-contaminated territories based on the waste exchange concept.</title>
        <authorList>
            <person name="Krivoruchko A."/>
        </authorList>
    </citation>
    <scope>NUCLEOTIDE SEQUENCE</scope>
    <source>
        <strain evidence="2">IEGM 1279</strain>
    </source>
</reference>
<feature type="domain" description="PA" evidence="1">
    <location>
        <begin position="209"/>
        <end position="256"/>
    </location>
</feature>
<comment type="caution">
    <text evidence="2">The sequence shown here is derived from an EMBL/GenBank/DDBJ whole genome shotgun (WGS) entry which is preliminary data.</text>
</comment>
<dbReference type="AlphaFoldDB" id="A0AAE4R7D4"/>
<protein>
    <submittedName>
        <fullName evidence="2">PA domain-containing protein</fullName>
    </submittedName>
</protein>
<dbReference type="Gene3D" id="3.50.30.30">
    <property type="match status" value="1"/>
</dbReference>
<gene>
    <name evidence="2" type="ORF">R3Q15_22485</name>
</gene>
<organism evidence="2 3">
    <name type="scientific">Gordonia amicalis</name>
    <dbReference type="NCBI Taxonomy" id="89053"/>
    <lineage>
        <taxon>Bacteria</taxon>
        <taxon>Bacillati</taxon>
        <taxon>Actinomycetota</taxon>
        <taxon>Actinomycetes</taxon>
        <taxon>Mycobacteriales</taxon>
        <taxon>Gordoniaceae</taxon>
        <taxon>Gordonia</taxon>
    </lineage>
</organism>
<accession>A0AAE4R7D4</accession>
<dbReference type="EMBL" id="JAWLKH010000039">
    <property type="protein sequence ID" value="MDV6314603.1"/>
    <property type="molecule type" value="Genomic_DNA"/>
</dbReference>
<proteinExistence type="predicted"/>